<dbReference type="AlphaFoldDB" id="A0A0L0P624"/>
<evidence type="ECO:0000313" key="1">
    <source>
        <dbReference type="EMBL" id="KNE01675.1"/>
    </source>
</evidence>
<reference evidence="2" key="1">
    <citation type="journal article" date="2015" name="BMC Genomics">
        <title>Draft genome of a commonly misdiagnosed multidrug resistant pathogen Candida auris.</title>
        <authorList>
            <person name="Chatterjee S."/>
            <person name="Alampalli S.V."/>
            <person name="Nageshan R.K."/>
            <person name="Chettiar S.T."/>
            <person name="Joshi S."/>
            <person name="Tatu U.S."/>
        </authorList>
    </citation>
    <scope>NUCLEOTIDE SEQUENCE [LARGE SCALE GENOMIC DNA]</scope>
    <source>
        <strain evidence="2">6684</strain>
    </source>
</reference>
<accession>A0A0L0P624</accession>
<sequence>MKNRGVFSRRCDWQTASSQRAHQAHFKQLRLFHRHKPETILIRALMCEQKKKGTFGQINETFIISEYTKV</sequence>
<protein>
    <submittedName>
        <fullName evidence="1">Uncharacterized protein</fullName>
    </submittedName>
</protein>
<dbReference type="VEuPathDB" id="FungiDB:QG37_01010"/>
<evidence type="ECO:0000313" key="2">
    <source>
        <dbReference type="Proteomes" id="UP000037122"/>
    </source>
</evidence>
<organism evidence="1 2">
    <name type="scientific">Candidozyma auris</name>
    <name type="common">Yeast</name>
    <name type="synonym">Candida auris</name>
    <dbReference type="NCBI Taxonomy" id="498019"/>
    <lineage>
        <taxon>Eukaryota</taxon>
        <taxon>Fungi</taxon>
        <taxon>Dikarya</taxon>
        <taxon>Ascomycota</taxon>
        <taxon>Saccharomycotina</taxon>
        <taxon>Pichiomycetes</taxon>
        <taxon>Metschnikowiaceae</taxon>
        <taxon>Candidozyma</taxon>
    </lineage>
</organism>
<comment type="caution">
    <text evidence="1">The sequence shown here is derived from an EMBL/GenBank/DDBJ whole genome shotgun (WGS) entry which is preliminary data.</text>
</comment>
<gene>
    <name evidence="1" type="ORF">QG37_01010</name>
</gene>
<dbReference type="EMBL" id="LGST01000008">
    <property type="protein sequence ID" value="KNE01675.1"/>
    <property type="molecule type" value="Genomic_DNA"/>
</dbReference>
<name>A0A0L0P624_CANAR</name>
<dbReference type="Proteomes" id="UP000037122">
    <property type="component" value="Unassembled WGS sequence"/>
</dbReference>
<proteinExistence type="predicted"/>